<evidence type="ECO:0000256" key="4">
    <source>
        <dbReference type="ARBA" id="ARBA00023002"/>
    </source>
</evidence>
<dbReference type="EMBL" id="JAFIMR010000044">
    <property type="protein sequence ID" value="KAI1856380.1"/>
    <property type="molecule type" value="Genomic_DNA"/>
</dbReference>
<accession>A0A9P9WC45</accession>
<dbReference type="InterPro" id="IPR036188">
    <property type="entry name" value="FAD/NAD-bd_sf"/>
</dbReference>
<dbReference type="Proteomes" id="UP000829685">
    <property type="component" value="Unassembled WGS sequence"/>
</dbReference>
<evidence type="ECO:0000313" key="7">
    <source>
        <dbReference type="Proteomes" id="UP000829685"/>
    </source>
</evidence>
<dbReference type="PRINTS" id="PR00411">
    <property type="entry name" value="PNDRDTASEI"/>
</dbReference>
<evidence type="ECO:0000256" key="2">
    <source>
        <dbReference type="ARBA" id="ARBA00022630"/>
    </source>
</evidence>
<evidence type="ECO:0000256" key="1">
    <source>
        <dbReference type="ARBA" id="ARBA00001974"/>
    </source>
</evidence>
<dbReference type="InterPro" id="IPR050315">
    <property type="entry name" value="FAD-oxidoreductase_2"/>
</dbReference>
<organism evidence="6 7">
    <name type="scientific">Neoarthrinium moseri</name>
    <dbReference type="NCBI Taxonomy" id="1658444"/>
    <lineage>
        <taxon>Eukaryota</taxon>
        <taxon>Fungi</taxon>
        <taxon>Dikarya</taxon>
        <taxon>Ascomycota</taxon>
        <taxon>Pezizomycotina</taxon>
        <taxon>Sordariomycetes</taxon>
        <taxon>Xylariomycetidae</taxon>
        <taxon>Amphisphaeriales</taxon>
        <taxon>Apiosporaceae</taxon>
        <taxon>Neoarthrinium</taxon>
    </lineage>
</organism>
<dbReference type="GO" id="GO:0016491">
    <property type="term" value="F:oxidoreductase activity"/>
    <property type="evidence" value="ECO:0007669"/>
    <property type="project" value="UniProtKB-KW"/>
</dbReference>
<dbReference type="PANTHER" id="PTHR43400">
    <property type="entry name" value="FUMARATE REDUCTASE"/>
    <property type="match status" value="1"/>
</dbReference>
<gene>
    <name evidence="6" type="ORF">JX265_011627</name>
</gene>
<protein>
    <recommendedName>
        <fullName evidence="5">FAD-dependent oxidoreductase 2 FAD-binding domain-containing protein</fullName>
    </recommendedName>
</protein>
<keyword evidence="2" id="KW-0285">Flavoprotein</keyword>
<reference evidence="6" key="1">
    <citation type="submission" date="2021-03" db="EMBL/GenBank/DDBJ databases">
        <title>Revisited historic fungal species revealed as producer of novel bioactive compounds through whole genome sequencing and comparative genomics.</title>
        <authorList>
            <person name="Vignolle G.A."/>
            <person name="Hochenegger N."/>
            <person name="Mach R.L."/>
            <person name="Mach-Aigner A.R."/>
            <person name="Javad Rahimi M."/>
            <person name="Salim K.A."/>
            <person name="Chan C.M."/>
            <person name="Lim L.B.L."/>
            <person name="Cai F."/>
            <person name="Druzhinina I.S."/>
            <person name="U'Ren J.M."/>
            <person name="Derntl C."/>
        </authorList>
    </citation>
    <scope>NUCLEOTIDE SEQUENCE</scope>
    <source>
        <strain evidence="6">TUCIM 5799</strain>
    </source>
</reference>
<evidence type="ECO:0000256" key="3">
    <source>
        <dbReference type="ARBA" id="ARBA00022827"/>
    </source>
</evidence>
<feature type="domain" description="FAD-dependent oxidoreductase 2 FAD-binding" evidence="5">
    <location>
        <begin position="16"/>
        <end position="552"/>
    </location>
</feature>
<dbReference type="Gene3D" id="3.50.50.60">
    <property type="entry name" value="FAD/NAD(P)-binding domain"/>
    <property type="match status" value="2"/>
</dbReference>
<dbReference type="AlphaFoldDB" id="A0A9P9WC45"/>
<dbReference type="Pfam" id="PF00890">
    <property type="entry name" value="FAD_binding_2"/>
    <property type="match status" value="1"/>
</dbReference>
<keyword evidence="3" id="KW-0274">FAD</keyword>
<name>A0A9P9WC45_9PEZI</name>
<evidence type="ECO:0000259" key="5">
    <source>
        <dbReference type="Pfam" id="PF00890"/>
    </source>
</evidence>
<dbReference type="InterPro" id="IPR003953">
    <property type="entry name" value="FAD-dep_OxRdtase_2_FAD-bd"/>
</dbReference>
<sequence length="572" mass="62013">MTTATPTAQDSEQSFDVVVVGSGCSGLACAMVASKHGLRTIVLEKSSFIGGTTAYSGGGAWIPNNIHQKSLGIIDDYESANRYLRHVLGDLYHHDAIDTYLRRGPEMVEWMEQNSDVQFKPCLLPDYHPGKEGACTGRTLLTREFDGRQLGRQRLRSIRYTLQGYHAFGSLQADPAELAFLTKPFRSFLNLSKSVRKIIRYGIDILRYGKGSEMANGNALVGRLMKSCDAAGVIVRTSSAVVRLEKSSGNFVVKVKQSNGSEKRIIARKGVVLASGGFGRSNSARTHLPHDWSVQPKHNTGDGQNMAVQAGARASGHLTSNMPPPNPKNGIFAPISLLRTKSGQIRRFPHFSADRTKPGSVIVGQDGRRFANEAEPYQEFVNTMHQRGITKAFMIGDSRFLKAYGMGMALPWPMSPRALIRDGYLLRAESVEELSRKLQIPLKSLRETLDSCTKNAETGIDPDFGRGESPYDIFLGDSSAGFRNPSLGTCRNPPYYAVTLYPGNVSSTYGLQTNTAAQVIGTGGKSIAGLYAVGVDANSIMRGEYPGGGSSIGVGMTFGYLAALHIAGLKQE</sequence>
<comment type="cofactor">
    <cofactor evidence="1">
        <name>FAD</name>
        <dbReference type="ChEBI" id="CHEBI:57692"/>
    </cofactor>
</comment>
<comment type="caution">
    <text evidence="6">The sequence shown here is derived from an EMBL/GenBank/DDBJ whole genome shotgun (WGS) entry which is preliminary data.</text>
</comment>
<dbReference type="SUPFAM" id="SSF51905">
    <property type="entry name" value="FAD/NAD(P)-binding domain"/>
    <property type="match status" value="1"/>
</dbReference>
<dbReference type="PANTHER" id="PTHR43400:SF10">
    <property type="entry name" value="3-OXOSTEROID 1-DEHYDROGENASE"/>
    <property type="match status" value="1"/>
</dbReference>
<evidence type="ECO:0000313" key="6">
    <source>
        <dbReference type="EMBL" id="KAI1856380.1"/>
    </source>
</evidence>
<dbReference type="InterPro" id="IPR027477">
    <property type="entry name" value="Succ_DH/fumarate_Rdtase_cat_sf"/>
</dbReference>
<dbReference type="GO" id="GO:0008202">
    <property type="term" value="P:steroid metabolic process"/>
    <property type="evidence" value="ECO:0007669"/>
    <property type="project" value="UniProtKB-ARBA"/>
</dbReference>
<keyword evidence="7" id="KW-1185">Reference proteome</keyword>
<dbReference type="SUPFAM" id="SSF56425">
    <property type="entry name" value="Succinate dehydrogenase/fumarate reductase flavoprotein, catalytic domain"/>
    <property type="match status" value="1"/>
</dbReference>
<keyword evidence="4" id="KW-0560">Oxidoreductase</keyword>
<proteinExistence type="predicted"/>